<comment type="caution">
    <text evidence="7">The sequence shown here is derived from an EMBL/GenBank/DDBJ whole genome shotgun (WGS) entry which is preliminary data.</text>
</comment>
<evidence type="ECO:0000313" key="8">
    <source>
        <dbReference type="Proteomes" id="UP001162156"/>
    </source>
</evidence>
<evidence type="ECO:0000256" key="3">
    <source>
        <dbReference type="ARBA" id="ARBA00022833"/>
    </source>
</evidence>
<dbReference type="GO" id="GO:0003677">
    <property type="term" value="F:DNA binding"/>
    <property type="evidence" value="ECO:0007669"/>
    <property type="project" value="UniProtKB-UniRule"/>
</dbReference>
<dbReference type="SMART" id="SM00692">
    <property type="entry name" value="DM3"/>
    <property type="match status" value="1"/>
</dbReference>
<dbReference type="SMART" id="SM00980">
    <property type="entry name" value="THAP"/>
    <property type="match status" value="1"/>
</dbReference>
<keyword evidence="1" id="KW-0479">Metal-binding</keyword>
<feature type="domain" description="THAP-type" evidence="6">
    <location>
        <begin position="15"/>
        <end position="92"/>
    </location>
</feature>
<sequence length="158" mass="18414">IYFEIGCRLFFCLRWPQSHECYMCDSSEDDMAKLHYFPSKLERSKIWQEYMGIHYTEETFQNYMICSRHFTVESYVDLSSHRLTRNAVPTLFSCRQLATYQVQADLASSEASTSKNIPYELAEELPSIVKAASEFLEEITSTSVSDQNVTVRKRPGNY</sequence>
<dbReference type="InterPro" id="IPR038441">
    <property type="entry name" value="THAP_Znf_sf"/>
</dbReference>
<dbReference type="Pfam" id="PF05485">
    <property type="entry name" value="THAP"/>
    <property type="match status" value="1"/>
</dbReference>
<reference evidence="7" key="1">
    <citation type="journal article" date="2023" name="Insect Mol. Biol.">
        <title>Genome sequencing provides insights into the evolution of gene families encoding plant cell wall-degrading enzymes in longhorned beetles.</title>
        <authorList>
            <person name="Shin N.R."/>
            <person name="Okamura Y."/>
            <person name="Kirsch R."/>
            <person name="Pauchet Y."/>
        </authorList>
    </citation>
    <scope>NUCLEOTIDE SEQUENCE</scope>
    <source>
        <strain evidence="7">RBIC_L_NR</strain>
    </source>
</reference>
<evidence type="ECO:0000256" key="4">
    <source>
        <dbReference type="ARBA" id="ARBA00023125"/>
    </source>
</evidence>
<dbReference type="Proteomes" id="UP001162156">
    <property type="component" value="Unassembled WGS sequence"/>
</dbReference>
<keyword evidence="4 5" id="KW-0238">DNA-binding</keyword>
<dbReference type="GO" id="GO:0008270">
    <property type="term" value="F:zinc ion binding"/>
    <property type="evidence" value="ECO:0007669"/>
    <property type="project" value="UniProtKB-KW"/>
</dbReference>
<feature type="non-terminal residue" evidence="7">
    <location>
        <position position="1"/>
    </location>
</feature>
<evidence type="ECO:0000259" key="6">
    <source>
        <dbReference type="PROSITE" id="PS50950"/>
    </source>
</evidence>
<protein>
    <recommendedName>
        <fullName evidence="6">THAP-type domain-containing protein</fullName>
    </recommendedName>
</protein>
<evidence type="ECO:0000256" key="2">
    <source>
        <dbReference type="ARBA" id="ARBA00022771"/>
    </source>
</evidence>
<dbReference type="PROSITE" id="PS50950">
    <property type="entry name" value="ZF_THAP"/>
    <property type="match status" value="1"/>
</dbReference>
<accession>A0AAV8YUA2</accession>
<dbReference type="InterPro" id="IPR006612">
    <property type="entry name" value="THAP_Znf"/>
</dbReference>
<gene>
    <name evidence="7" type="ORF">NQ314_006959</name>
</gene>
<keyword evidence="3" id="KW-0862">Zinc</keyword>
<dbReference type="EMBL" id="JANEYF010001891">
    <property type="protein sequence ID" value="KAJ8955079.1"/>
    <property type="molecule type" value="Genomic_DNA"/>
</dbReference>
<dbReference type="SUPFAM" id="SSF57716">
    <property type="entry name" value="Glucocorticoid receptor-like (DNA-binding domain)"/>
    <property type="match status" value="1"/>
</dbReference>
<dbReference type="Gene3D" id="6.20.210.20">
    <property type="entry name" value="THAP domain"/>
    <property type="match status" value="1"/>
</dbReference>
<name>A0AAV8YUA2_9CUCU</name>
<organism evidence="7 8">
    <name type="scientific">Rhamnusium bicolor</name>
    <dbReference type="NCBI Taxonomy" id="1586634"/>
    <lineage>
        <taxon>Eukaryota</taxon>
        <taxon>Metazoa</taxon>
        <taxon>Ecdysozoa</taxon>
        <taxon>Arthropoda</taxon>
        <taxon>Hexapoda</taxon>
        <taxon>Insecta</taxon>
        <taxon>Pterygota</taxon>
        <taxon>Neoptera</taxon>
        <taxon>Endopterygota</taxon>
        <taxon>Coleoptera</taxon>
        <taxon>Polyphaga</taxon>
        <taxon>Cucujiformia</taxon>
        <taxon>Chrysomeloidea</taxon>
        <taxon>Cerambycidae</taxon>
        <taxon>Lepturinae</taxon>
        <taxon>Rhagiini</taxon>
        <taxon>Rhamnusium</taxon>
    </lineage>
</organism>
<proteinExistence type="predicted"/>
<evidence type="ECO:0000256" key="5">
    <source>
        <dbReference type="PROSITE-ProRule" id="PRU00309"/>
    </source>
</evidence>
<keyword evidence="8" id="KW-1185">Reference proteome</keyword>
<evidence type="ECO:0000256" key="1">
    <source>
        <dbReference type="ARBA" id="ARBA00022723"/>
    </source>
</evidence>
<evidence type="ECO:0000313" key="7">
    <source>
        <dbReference type="EMBL" id="KAJ8955079.1"/>
    </source>
</evidence>
<dbReference type="AlphaFoldDB" id="A0AAV8YUA2"/>
<keyword evidence="2 5" id="KW-0863">Zinc-finger</keyword>